<evidence type="ECO:0000256" key="1">
    <source>
        <dbReference type="ARBA" id="ARBA00004211"/>
    </source>
</evidence>
<reference evidence="9 10" key="2">
    <citation type="submission" date="2018-11" db="EMBL/GenBank/DDBJ databases">
        <authorList>
            <consortium name="Pathogen Informatics"/>
        </authorList>
    </citation>
    <scope>NUCLEOTIDE SEQUENCE [LARGE SCALE GENOMIC DNA]</scope>
</reference>
<evidence type="ECO:0000256" key="8">
    <source>
        <dbReference type="SAM" id="Phobius"/>
    </source>
</evidence>
<dbReference type="GO" id="GO:0000149">
    <property type="term" value="F:SNARE binding"/>
    <property type="evidence" value="ECO:0007669"/>
    <property type="project" value="TreeGrafter"/>
</dbReference>
<accession>A0A0N4TWV5</accession>
<evidence type="ECO:0000256" key="6">
    <source>
        <dbReference type="ARBA" id="ARBA00023136"/>
    </source>
</evidence>
<keyword evidence="2" id="KW-0813">Transport</keyword>
<keyword evidence="5 8" id="KW-1133">Transmembrane helix</keyword>
<dbReference type="PANTHER" id="PTHR21230:SF1">
    <property type="entry name" value="GOLGI SNAP RECEPTOR COMPLEX MEMBER 2"/>
    <property type="match status" value="1"/>
</dbReference>
<dbReference type="PANTHER" id="PTHR21230">
    <property type="entry name" value="VESICLE TRANSPORT V-SNARE PROTEIN VTI1-RELATED"/>
    <property type="match status" value="1"/>
</dbReference>
<evidence type="ECO:0000313" key="11">
    <source>
        <dbReference type="WBParaSite" id="BPAG_0001342801-mRNA-1"/>
    </source>
</evidence>
<dbReference type="GO" id="GO:0006906">
    <property type="term" value="P:vesicle fusion"/>
    <property type="evidence" value="ECO:0007669"/>
    <property type="project" value="TreeGrafter"/>
</dbReference>
<name>A0A0N4TWV5_BRUPA</name>
<dbReference type="Pfam" id="PF12352">
    <property type="entry name" value="V-SNARE_C"/>
    <property type="match status" value="1"/>
</dbReference>
<keyword evidence="6 8" id="KW-0472">Membrane</keyword>
<dbReference type="GO" id="GO:0005484">
    <property type="term" value="F:SNAP receptor activity"/>
    <property type="evidence" value="ECO:0007669"/>
    <property type="project" value="TreeGrafter"/>
</dbReference>
<dbReference type="GO" id="GO:0005789">
    <property type="term" value="C:endoplasmic reticulum membrane"/>
    <property type="evidence" value="ECO:0007669"/>
    <property type="project" value="TreeGrafter"/>
</dbReference>
<dbReference type="CDD" id="cd15863">
    <property type="entry name" value="SNARE_GS27"/>
    <property type="match status" value="1"/>
</dbReference>
<dbReference type="Proteomes" id="UP000278627">
    <property type="component" value="Unassembled WGS sequence"/>
</dbReference>
<keyword evidence="10" id="KW-1185">Reference proteome</keyword>
<evidence type="ECO:0000256" key="7">
    <source>
        <dbReference type="SAM" id="MobiDB-lite"/>
    </source>
</evidence>
<feature type="compositionally biased region" description="Pro residues" evidence="7">
    <location>
        <begin position="7"/>
        <end position="18"/>
    </location>
</feature>
<evidence type="ECO:0000256" key="2">
    <source>
        <dbReference type="ARBA" id="ARBA00022448"/>
    </source>
</evidence>
<dbReference type="GO" id="GO:0005794">
    <property type="term" value="C:Golgi apparatus"/>
    <property type="evidence" value="ECO:0007669"/>
    <property type="project" value="TreeGrafter"/>
</dbReference>
<sequence length="287" mass="33205">MNHDTATPPPPPPPPPPLRSTVRFTPSTALRPLFSYCPWLCPVIAKWLWLTIKETTDEILSAHVVIIQGSKSIMESLYHETNSLLQQVHFDLGTLEGMRNESDAQKIIQNIYQRLKQIDGNCERLDIFVSKEPPHRRRTVKYKVDQLKFDCHSLHSTVDNMHMRMTSKWRAIAEREELLTQRFRPNDITHVSIEDCELVLHDHLHSSHNAIDELISHGSAILEQIRSQGVGLRGIKHKVLSIGHTLGLSSTTLQMIERRLSEDWIIFCVGCMTFIVSMFFFYRFWKS</sequence>
<evidence type="ECO:0000256" key="3">
    <source>
        <dbReference type="ARBA" id="ARBA00022692"/>
    </source>
</evidence>
<evidence type="ECO:0000256" key="5">
    <source>
        <dbReference type="ARBA" id="ARBA00022989"/>
    </source>
</evidence>
<dbReference type="EMBL" id="UZAD01013382">
    <property type="protein sequence ID" value="VDN94541.1"/>
    <property type="molecule type" value="Genomic_DNA"/>
</dbReference>
<dbReference type="GO" id="GO:0031902">
    <property type="term" value="C:late endosome membrane"/>
    <property type="evidence" value="ECO:0007669"/>
    <property type="project" value="TreeGrafter"/>
</dbReference>
<keyword evidence="4" id="KW-0653">Protein transport</keyword>
<feature type="transmembrane region" description="Helical" evidence="8">
    <location>
        <begin position="264"/>
        <end position="285"/>
    </location>
</feature>
<evidence type="ECO:0000256" key="4">
    <source>
        <dbReference type="ARBA" id="ARBA00022927"/>
    </source>
</evidence>
<keyword evidence="3 8" id="KW-0812">Transmembrane</keyword>
<feature type="region of interest" description="Disordered" evidence="7">
    <location>
        <begin position="1"/>
        <end position="20"/>
    </location>
</feature>
<dbReference type="WBParaSite" id="BPAG_0001342801-mRNA-1">
    <property type="protein sequence ID" value="BPAG_0001342801-mRNA-1"/>
    <property type="gene ID" value="BPAG_0001342801"/>
</dbReference>
<dbReference type="GO" id="GO:0012507">
    <property type="term" value="C:ER to Golgi transport vesicle membrane"/>
    <property type="evidence" value="ECO:0007669"/>
    <property type="project" value="TreeGrafter"/>
</dbReference>
<dbReference type="AlphaFoldDB" id="A0A0N4TWV5"/>
<protein>
    <submittedName>
        <fullName evidence="11">Golgi SNAP receptor complex member 2</fullName>
    </submittedName>
</protein>
<comment type="subcellular location">
    <subcellularLocation>
        <location evidence="1">Membrane</location>
        <topology evidence="1">Single-pass type IV membrane protein</topology>
    </subcellularLocation>
</comment>
<reference evidence="11" key="1">
    <citation type="submission" date="2016-04" db="UniProtKB">
        <authorList>
            <consortium name="WormBaseParasite"/>
        </authorList>
    </citation>
    <scope>IDENTIFICATION</scope>
</reference>
<dbReference type="GO" id="GO:0031201">
    <property type="term" value="C:SNARE complex"/>
    <property type="evidence" value="ECO:0007669"/>
    <property type="project" value="TreeGrafter"/>
</dbReference>
<dbReference type="STRING" id="6280.A0A0N4TWV5"/>
<proteinExistence type="predicted"/>
<evidence type="ECO:0000313" key="10">
    <source>
        <dbReference type="Proteomes" id="UP000278627"/>
    </source>
</evidence>
<gene>
    <name evidence="9" type="ORF">BPAG_LOCUS13356</name>
</gene>
<organism evidence="11">
    <name type="scientific">Brugia pahangi</name>
    <name type="common">Filarial nematode worm</name>
    <dbReference type="NCBI Taxonomy" id="6280"/>
    <lineage>
        <taxon>Eukaryota</taxon>
        <taxon>Metazoa</taxon>
        <taxon>Ecdysozoa</taxon>
        <taxon>Nematoda</taxon>
        <taxon>Chromadorea</taxon>
        <taxon>Rhabditida</taxon>
        <taxon>Spirurina</taxon>
        <taxon>Spiruromorpha</taxon>
        <taxon>Filarioidea</taxon>
        <taxon>Onchocercidae</taxon>
        <taxon>Brugia</taxon>
    </lineage>
</organism>
<evidence type="ECO:0000313" key="9">
    <source>
        <dbReference type="EMBL" id="VDN94541.1"/>
    </source>
</evidence>
<dbReference type="GO" id="GO:0015031">
    <property type="term" value="P:protein transport"/>
    <property type="evidence" value="ECO:0007669"/>
    <property type="project" value="UniProtKB-KW"/>
</dbReference>